<keyword evidence="3" id="KW-0862">Zinc</keyword>
<feature type="domain" description="RING-type" evidence="6">
    <location>
        <begin position="353"/>
        <end position="395"/>
    </location>
</feature>
<dbReference type="RefSeq" id="XP_013753775.1">
    <property type="nucleotide sequence ID" value="XM_013898321.1"/>
</dbReference>
<dbReference type="STRING" id="461836.A0A0L0DPT2"/>
<organism evidence="7 8">
    <name type="scientific">Thecamonas trahens ATCC 50062</name>
    <dbReference type="NCBI Taxonomy" id="461836"/>
    <lineage>
        <taxon>Eukaryota</taxon>
        <taxon>Apusozoa</taxon>
        <taxon>Apusomonadida</taxon>
        <taxon>Apusomonadidae</taxon>
        <taxon>Thecamonas</taxon>
    </lineage>
</organism>
<evidence type="ECO:0000313" key="8">
    <source>
        <dbReference type="Proteomes" id="UP000054408"/>
    </source>
</evidence>
<dbReference type="GO" id="GO:0008270">
    <property type="term" value="F:zinc ion binding"/>
    <property type="evidence" value="ECO:0007669"/>
    <property type="project" value="UniProtKB-KW"/>
</dbReference>
<proteinExistence type="predicted"/>
<feature type="compositionally biased region" description="Basic residues" evidence="5">
    <location>
        <begin position="151"/>
        <end position="166"/>
    </location>
</feature>
<accession>A0A0L0DPT2</accession>
<gene>
    <name evidence="7" type="ORF">AMSG_10298</name>
</gene>
<dbReference type="Gene3D" id="3.30.40.10">
    <property type="entry name" value="Zinc/RING finger domain, C3HC4 (zinc finger)"/>
    <property type="match status" value="1"/>
</dbReference>
<evidence type="ECO:0000256" key="1">
    <source>
        <dbReference type="ARBA" id="ARBA00022723"/>
    </source>
</evidence>
<evidence type="ECO:0000256" key="2">
    <source>
        <dbReference type="ARBA" id="ARBA00022771"/>
    </source>
</evidence>
<dbReference type="OrthoDB" id="8062037at2759"/>
<dbReference type="AlphaFoldDB" id="A0A0L0DPT2"/>
<feature type="region of interest" description="Disordered" evidence="5">
    <location>
        <begin position="142"/>
        <end position="171"/>
    </location>
</feature>
<feature type="compositionally biased region" description="Acidic residues" evidence="5">
    <location>
        <begin position="70"/>
        <end position="79"/>
    </location>
</feature>
<evidence type="ECO:0000313" key="7">
    <source>
        <dbReference type="EMBL" id="KNC54314.1"/>
    </source>
</evidence>
<evidence type="ECO:0000256" key="4">
    <source>
        <dbReference type="PROSITE-ProRule" id="PRU00175"/>
    </source>
</evidence>
<dbReference type="InterPro" id="IPR051834">
    <property type="entry name" value="RING_finger_E3_ligase"/>
</dbReference>
<dbReference type="PANTHER" id="PTHR45931:SF3">
    <property type="entry name" value="RING ZINC FINGER-CONTAINING PROTEIN"/>
    <property type="match status" value="1"/>
</dbReference>
<evidence type="ECO:0000259" key="6">
    <source>
        <dbReference type="PROSITE" id="PS50089"/>
    </source>
</evidence>
<dbReference type="PANTHER" id="PTHR45931">
    <property type="entry name" value="SI:CH211-59O9.10"/>
    <property type="match status" value="1"/>
</dbReference>
<evidence type="ECO:0000256" key="3">
    <source>
        <dbReference type="ARBA" id="ARBA00022833"/>
    </source>
</evidence>
<dbReference type="GO" id="GO:0006511">
    <property type="term" value="P:ubiquitin-dependent protein catabolic process"/>
    <property type="evidence" value="ECO:0007669"/>
    <property type="project" value="TreeGrafter"/>
</dbReference>
<dbReference type="eggNOG" id="KOG0800">
    <property type="taxonomic scope" value="Eukaryota"/>
</dbReference>
<keyword evidence="2 4" id="KW-0863">Zinc-finger</keyword>
<dbReference type="InterPro" id="IPR013083">
    <property type="entry name" value="Znf_RING/FYVE/PHD"/>
</dbReference>
<protein>
    <recommendedName>
        <fullName evidence="6">RING-type domain-containing protein</fullName>
    </recommendedName>
</protein>
<keyword evidence="1" id="KW-0479">Metal-binding</keyword>
<feature type="region of interest" description="Disordered" evidence="5">
    <location>
        <begin position="65"/>
        <end position="85"/>
    </location>
</feature>
<dbReference type="SMART" id="SM00184">
    <property type="entry name" value="RING"/>
    <property type="match status" value="1"/>
</dbReference>
<keyword evidence="8" id="KW-1185">Reference proteome</keyword>
<evidence type="ECO:0000256" key="5">
    <source>
        <dbReference type="SAM" id="MobiDB-lite"/>
    </source>
</evidence>
<dbReference type="GeneID" id="25568557"/>
<sequence>MATRPQLSVAIPQTQADHQAEEAALDSYTPSAYLYSAHGPAFGIQLCSCPICVYVGAAEWASAAAHDDGHDDDGGDDGGEGPSEGYAIVRDAAAEVARNAADNGGGEWGYGDGSGEYVDDDDGWAVDELYISPTTEKAFSQALEWETSRSKASHPRGAGRKKREPKRRQNERYDENLGRVIHTKKTKIKASVYAKAEATRAAIVEQNERRKNNARLRLGLLISAAGLEPSFAAAAAAAADTPRYHAPSRPTRSRQQRHQRQQRQQPPQPVAASRHDYTRQLMEDLGVEERLARLLFELQTRDATPEDYELLLELDETVEARTLDAATVDVLPTLTVGSGPGEYDPVADADALCPVCMFEYEAGESVRQLPCGHAFHVECIDEWLRNHARTCPVDRTELDQ</sequence>
<feature type="region of interest" description="Disordered" evidence="5">
    <location>
        <begin position="238"/>
        <end position="275"/>
    </location>
</feature>
<dbReference type="Proteomes" id="UP000054408">
    <property type="component" value="Unassembled WGS sequence"/>
</dbReference>
<dbReference type="CDD" id="cd16461">
    <property type="entry name" value="RING-H2_EL5-like"/>
    <property type="match status" value="1"/>
</dbReference>
<name>A0A0L0DPT2_THETB</name>
<dbReference type="InterPro" id="IPR001841">
    <property type="entry name" value="Znf_RING"/>
</dbReference>
<reference evidence="7 8" key="1">
    <citation type="submission" date="2010-05" db="EMBL/GenBank/DDBJ databases">
        <title>The Genome Sequence of Thecamonas trahens ATCC 50062.</title>
        <authorList>
            <consortium name="The Broad Institute Genome Sequencing Platform"/>
            <person name="Russ C."/>
            <person name="Cuomo C."/>
            <person name="Shea T."/>
            <person name="Young S.K."/>
            <person name="Zeng Q."/>
            <person name="Koehrsen M."/>
            <person name="Haas B."/>
            <person name="Borodovsky M."/>
            <person name="Guigo R."/>
            <person name="Alvarado L."/>
            <person name="Berlin A."/>
            <person name="Bochicchio J."/>
            <person name="Borenstein D."/>
            <person name="Chapman S."/>
            <person name="Chen Z."/>
            <person name="Freedman E."/>
            <person name="Gellesch M."/>
            <person name="Goldberg J."/>
            <person name="Griggs A."/>
            <person name="Gujja S."/>
            <person name="Heilman E."/>
            <person name="Heiman D."/>
            <person name="Hepburn T."/>
            <person name="Howarth C."/>
            <person name="Jen D."/>
            <person name="Larson L."/>
            <person name="Mehta T."/>
            <person name="Park D."/>
            <person name="Pearson M."/>
            <person name="Roberts A."/>
            <person name="Saif S."/>
            <person name="Shenoy N."/>
            <person name="Sisk P."/>
            <person name="Stolte C."/>
            <person name="Sykes S."/>
            <person name="Thomson T."/>
            <person name="Walk T."/>
            <person name="White J."/>
            <person name="Yandava C."/>
            <person name="Burger G."/>
            <person name="Gray M.W."/>
            <person name="Holland P.W.H."/>
            <person name="King N."/>
            <person name="Lang F.B.F."/>
            <person name="Roger A.J."/>
            <person name="Ruiz-Trillo I."/>
            <person name="Lander E."/>
            <person name="Nusbaum C."/>
        </authorList>
    </citation>
    <scope>NUCLEOTIDE SEQUENCE [LARGE SCALE GENOMIC DNA]</scope>
    <source>
        <strain evidence="7 8">ATCC 50062</strain>
    </source>
</reference>
<feature type="compositionally biased region" description="Basic residues" evidence="5">
    <location>
        <begin position="251"/>
        <end position="261"/>
    </location>
</feature>
<dbReference type="SUPFAM" id="SSF57850">
    <property type="entry name" value="RING/U-box"/>
    <property type="match status" value="1"/>
</dbReference>
<dbReference type="GO" id="GO:0005634">
    <property type="term" value="C:nucleus"/>
    <property type="evidence" value="ECO:0007669"/>
    <property type="project" value="TreeGrafter"/>
</dbReference>
<dbReference type="GO" id="GO:0061630">
    <property type="term" value="F:ubiquitin protein ligase activity"/>
    <property type="evidence" value="ECO:0007669"/>
    <property type="project" value="TreeGrafter"/>
</dbReference>
<dbReference type="PROSITE" id="PS50089">
    <property type="entry name" value="ZF_RING_2"/>
    <property type="match status" value="1"/>
</dbReference>
<dbReference type="Pfam" id="PF13639">
    <property type="entry name" value="zf-RING_2"/>
    <property type="match status" value="1"/>
</dbReference>
<dbReference type="EMBL" id="GL349488">
    <property type="protein sequence ID" value="KNC54314.1"/>
    <property type="molecule type" value="Genomic_DNA"/>
</dbReference>